<dbReference type="InterPro" id="IPR051911">
    <property type="entry name" value="SDR_oxidoreductase"/>
</dbReference>
<dbReference type="InterPro" id="IPR002347">
    <property type="entry name" value="SDR_fam"/>
</dbReference>
<dbReference type="OrthoDB" id="822355at2"/>
<dbReference type="Pfam" id="PF00106">
    <property type="entry name" value="adh_short"/>
    <property type="match status" value="1"/>
</dbReference>
<accession>A0A2S7W945</accession>
<dbReference type="Gene3D" id="3.40.50.720">
    <property type="entry name" value="NAD(P)-binding Rossmann-like Domain"/>
    <property type="match status" value="1"/>
</dbReference>
<dbReference type="Proteomes" id="UP000237608">
    <property type="component" value="Unassembled WGS sequence"/>
</dbReference>
<comment type="caution">
    <text evidence="4">The sequence shown here is derived from an EMBL/GenBank/DDBJ whole genome shotgun (WGS) entry which is preliminary data.</text>
</comment>
<dbReference type="CDD" id="cd05374">
    <property type="entry name" value="17beta-HSD-like_SDR_c"/>
    <property type="match status" value="1"/>
</dbReference>
<dbReference type="RefSeq" id="WP_105045301.1">
    <property type="nucleotide sequence ID" value="NZ_CP150662.1"/>
</dbReference>
<dbReference type="PANTHER" id="PTHR43976:SF16">
    <property type="entry name" value="SHORT-CHAIN DEHYDROGENASE_REDUCTASE FAMILY PROTEIN"/>
    <property type="match status" value="1"/>
</dbReference>
<dbReference type="EMBL" id="MSCL01000001">
    <property type="protein sequence ID" value="PQJ74150.1"/>
    <property type="molecule type" value="Genomic_DNA"/>
</dbReference>
<dbReference type="PRINTS" id="PR00080">
    <property type="entry name" value="SDRFAMILY"/>
</dbReference>
<dbReference type="AlphaFoldDB" id="A0A2S7W945"/>
<evidence type="ECO:0000313" key="5">
    <source>
        <dbReference type="Proteomes" id="UP000237608"/>
    </source>
</evidence>
<gene>
    <name evidence="4" type="ORF">BTO13_02170</name>
</gene>
<sequence>MKKTILITGASSGIGKETAKLFHSKGWNVIATMRNPENETELNHLDNVLVAKLDVLDLDSIQKAFQDGVQKFGSVDVLLNNAGYGAYGPLETFSREKIVRQFNTNVIGLLDVTKTVLPLFRQNKKGIIINISSIGGKMTFPLGSLYHGTKFAVEGISESLNYEVEQFGGQVKIVEPGMIATDFGGRSFDFSNDENMAEYQTIVGALMAALPVMAQNASPASVVAEVIFEAATDGKRQLRYTAGEDAKMLITNRQQYDDATFIGGIKSQFGL</sequence>
<comment type="similarity">
    <text evidence="1 3">Belongs to the short-chain dehydrogenases/reductases (SDR) family.</text>
</comment>
<name>A0A2S7W945_9FLAO</name>
<proteinExistence type="inferred from homology"/>
<dbReference type="GO" id="GO:0016491">
    <property type="term" value="F:oxidoreductase activity"/>
    <property type="evidence" value="ECO:0007669"/>
    <property type="project" value="UniProtKB-KW"/>
</dbReference>
<dbReference type="SUPFAM" id="SSF51735">
    <property type="entry name" value="NAD(P)-binding Rossmann-fold domains"/>
    <property type="match status" value="1"/>
</dbReference>
<evidence type="ECO:0000256" key="2">
    <source>
        <dbReference type="ARBA" id="ARBA00023002"/>
    </source>
</evidence>
<reference evidence="4 5" key="1">
    <citation type="submission" date="2016-12" db="EMBL/GenBank/DDBJ databases">
        <title>Trade-off between light-utilization and light-protection in marine flavobacteria.</title>
        <authorList>
            <person name="Kumagai Y."/>
            <person name="Yoshizawa S."/>
            <person name="Kogure K."/>
            <person name="Iwasaki W."/>
        </authorList>
    </citation>
    <scope>NUCLEOTIDE SEQUENCE [LARGE SCALE GENOMIC DNA]</scope>
    <source>
        <strain evidence="4 5">KCTC 22729</strain>
    </source>
</reference>
<dbReference type="PANTHER" id="PTHR43976">
    <property type="entry name" value="SHORT CHAIN DEHYDROGENASE"/>
    <property type="match status" value="1"/>
</dbReference>
<evidence type="ECO:0000313" key="4">
    <source>
        <dbReference type="EMBL" id="PQJ74150.1"/>
    </source>
</evidence>
<protein>
    <submittedName>
        <fullName evidence="4">Short-chain dehydrogenase/reductase</fullName>
    </submittedName>
</protein>
<dbReference type="InterPro" id="IPR036291">
    <property type="entry name" value="NAD(P)-bd_dom_sf"/>
</dbReference>
<keyword evidence="2" id="KW-0560">Oxidoreductase</keyword>
<evidence type="ECO:0000256" key="1">
    <source>
        <dbReference type="ARBA" id="ARBA00006484"/>
    </source>
</evidence>
<dbReference type="PRINTS" id="PR00081">
    <property type="entry name" value="GDHRDH"/>
</dbReference>
<keyword evidence="5" id="KW-1185">Reference proteome</keyword>
<evidence type="ECO:0000256" key="3">
    <source>
        <dbReference type="RuleBase" id="RU000363"/>
    </source>
</evidence>
<organism evidence="4 5">
    <name type="scientific">Polaribacter gangjinensis</name>
    <dbReference type="NCBI Taxonomy" id="574710"/>
    <lineage>
        <taxon>Bacteria</taxon>
        <taxon>Pseudomonadati</taxon>
        <taxon>Bacteroidota</taxon>
        <taxon>Flavobacteriia</taxon>
        <taxon>Flavobacteriales</taxon>
        <taxon>Flavobacteriaceae</taxon>
    </lineage>
</organism>